<dbReference type="Pfam" id="PF19668">
    <property type="entry name" value="DUF6171"/>
    <property type="match status" value="1"/>
</dbReference>
<dbReference type="RefSeq" id="WP_249297010.1">
    <property type="nucleotide sequence ID" value="NZ_JACRSX010000001.1"/>
</dbReference>
<accession>A0ABR7MYI1</accession>
<protein>
    <submittedName>
        <fullName evidence="1">Uncharacterized protein</fullName>
    </submittedName>
</protein>
<sequence length="85" mass="9971">MSAKPFCVRCLIREMTDQTAMQQILSYQKQIPDHEKTAAPLYEKRLSVCKDCKWLHMGTCRKCGSYVEARAFRTDNHCPLGERMW</sequence>
<organism evidence="1 2">
    <name type="scientific">Jutongia huaianensis</name>
    <dbReference type="NCBI Taxonomy" id="2763668"/>
    <lineage>
        <taxon>Bacteria</taxon>
        <taxon>Bacillati</taxon>
        <taxon>Bacillota</taxon>
        <taxon>Clostridia</taxon>
        <taxon>Lachnospirales</taxon>
        <taxon>Lachnospiraceae</taxon>
        <taxon>Jutongia</taxon>
    </lineage>
</organism>
<dbReference type="Proteomes" id="UP000606193">
    <property type="component" value="Unassembled WGS sequence"/>
</dbReference>
<reference evidence="1 2" key="1">
    <citation type="submission" date="2020-08" db="EMBL/GenBank/DDBJ databases">
        <title>Genome public.</title>
        <authorList>
            <person name="Liu C."/>
            <person name="Sun Q."/>
        </authorList>
    </citation>
    <scope>NUCLEOTIDE SEQUENCE [LARGE SCALE GENOMIC DNA]</scope>
    <source>
        <strain evidence="1 2">NSJ-37</strain>
    </source>
</reference>
<evidence type="ECO:0000313" key="2">
    <source>
        <dbReference type="Proteomes" id="UP000606193"/>
    </source>
</evidence>
<keyword evidence="2" id="KW-1185">Reference proteome</keyword>
<evidence type="ECO:0000313" key="1">
    <source>
        <dbReference type="EMBL" id="MBC8561309.1"/>
    </source>
</evidence>
<dbReference type="InterPro" id="IPR046169">
    <property type="entry name" value="DUF6171"/>
</dbReference>
<name>A0ABR7MYI1_9FIRM</name>
<comment type="caution">
    <text evidence="1">The sequence shown here is derived from an EMBL/GenBank/DDBJ whole genome shotgun (WGS) entry which is preliminary data.</text>
</comment>
<proteinExistence type="predicted"/>
<dbReference type="EMBL" id="JACRSX010000001">
    <property type="protein sequence ID" value="MBC8561309.1"/>
    <property type="molecule type" value="Genomic_DNA"/>
</dbReference>
<gene>
    <name evidence="1" type="ORF">H8704_01450</name>
</gene>